<sequence length="202" mass="22151">MRADLVPDDLWERVAPLLPLAPERRRRYPGRLRVPDRAALAGVMYVLRTGVAWRDVPAETVGCAGATAWRRLRDWTEAGVWPRLHAALLTELRRADLLDLDDCSVDGSHVRALKGGSRRSLARRPCPFRLQAPPDRRLPRNAVTLTGGNRHDVTQLQPCWTPSHRFEVCSDAPAASPGVCTPTEATTSTSTAACCGSAASNR</sequence>
<evidence type="ECO:0000259" key="1">
    <source>
        <dbReference type="Pfam" id="PF13340"/>
    </source>
</evidence>
<name>V9Z3J0_9ACTN</name>
<accession>V9Z3J0</accession>
<feature type="domain" description="Insertion element IS402-like" evidence="1">
    <location>
        <begin position="7"/>
        <end position="85"/>
    </location>
</feature>
<dbReference type="InterPro" id="IPR052909">
    <property type="entry name" value="Transposase_6_like"/>
</dbReference>
<dbReference type="AlphaFoldDB" id="V9Z3J0"/>
<reference evidence="2" key="1">
    <citation type="submission" date="2013-09" db="EMBL/GenBank/DDBJ databases">
        <title>Complete nucleotide sequence of Streptomyces linear plasmid pFRL2.</title>
        <authorList>
            <person name="Chen Z."/>
            <person name="Fang P."/>
            <person name="Qin Z."/>
        </authorList>
    </citation>
    <scope>NUCLEOTIDE SEQUENCE</scope>
    <source>
        <plasmid evidence="2">pFRL2</plasmid>
    </source>
</reference>
<geneLocation type="plasmid" evidence="2">
    <name>pFRL2</name>
</geneLocation>
<protein>
    <submittedName>
        <fullName evidence="2">Transposase</fullName>
    </submittedName>
</protein>
<dbReference type="Pfam" id="PF13340">
    <property type="entry name" value="DUF4096"/>
    <property type="match status" value="1"/>
</dbReference>
<dbReference type="InterPro" id="IPR025161">
    <property type="entry name" value="IS402-like_dom"/>
</dbReference>
<keyword evidence="2" id="KW-0614">Plasmid</keyword>
<dbReference type="PANTHER" id="PTHR46637:SF1">
    <property type="entry name" value="BLL5188 PROTEIN"/>
    <property type="match status" value="1"/>
</dbReference>
<organism evidence="2">
    <name type="scientific">Streptomyces sp. FR1</name>
    <dbReference type="NCBI Taxonomy" id="349971"/>
    <lineage>
        <taxon>Bacteria</taxon>
        <taxon>Bacillati</taxon>
        <taxon>Actinomycetota</taxon>
        <taxon>Actinomycetes</taxon>
        <taxon>Kitasatosporales</taxon>
        <taxon>Streptomycetaceae</taxon>
        <taxon>Streptomyces</taxon>
    </lineage>
</organism>
<proteinExistence type="predicted"/>
<evidence type="ECO:0000313" key="2">
    <source>
        <dbReference type="EMBL" id="AHE38693.1"/>
    </source>
</evidence>
<gene>
    <name evidence="2" type="ORF">pFRL2_18c</name>
</gene>
<dbReference type="EMBL" id="KF602047">
    <property type="protein sequence ID" value="AHE38693.1"/>
    <property type="molecule type" value="Genomic_DNA"/>
</dbReference>
<dbReference type="PANTHER" id="PTHR46637">
    <property type="entry name" value="TIS1421-TRANSPOSASE PROTEIN A"/>
    <property type="match status" value="1"/>
</dbReference>